<feature type="region of interest" description="Disordered" evidence="1">
    <location>
        <begin position="1"/>
        <end position="36"/>
    </location>
</feature>
<feature type="non-terminal residue" evidence="2">
    <location>
        <position position="1"/>
    </location>
</feature>
<proteinExistence type="predicted"/>
<accession>Q4RD14</accession>
<dbReference type="EMBL" id="CAAE01017622">
    <property type="protein sequence ID" value="CAG13718.1"/>
    <property type="molecule type" value="Genomic_DNA"/>
</dbReference>
<reference evidence="2" key="2">
    <citation type="submission" date="2004-02" db="EMBL/GenBank/DDBJ databases">
        <authorList>
            <consortium name="Genoscope"/>
            <consortium name="Whitehead Institute Centre for Genome Research"/>
        </authorList>
    </citation>
    <scope>NUCLEOTIDE SEQUENCE</scope>
</reference>
<dbReference type="KEGG" id="tng:GSTEN00037451G001"/>
<evidence type="ECO:0000256" key="1">
    <source>
        <dbReference type="SAM" id="MobiDB-lite"/>
    </source>
</evidence>
<reference evidence="2" key="1">
    <citation type="journal article" date="2004" name="Nature">
        <title>Genome duplication in the teleost fish Tetraodon nigroviridis reveals the early vertebrate proto-karyotype.</title>
        <authorList>
            <person name="Jaillon O."/>
            <person name="Aury J.-M."/>
            <person name="Brunet F."/>
            <person name="Petit J.-L."/>
            <person name="Stange-Thomann N."/>
            <person name="Mauceli E."/>
            <person name="Bouneau L."/>
            <person name="Fischer C."/>
            <person name="Ozouf-Costaz C."/>
            <person name="Bernot A."/>
            <person name="Nicaud S."/>
            <person name="Jaffe D."/>
            <person name="Fisher S."/>
            <person name="Lutfalla G."/>
            <person name="Dossat C."/>
            <person name="Segurens B."/>
            <person name="Dasilva C."/>
            <person name="Salanoubat M."/>
            <person name="Levy M."/>
            <person name="Boudet N."/>
            <person name="Castellano S."/>
            <person name="Anthouard V."/>
            <person name="Jubin C."/>
            <person name="Castelli V."/>
            <person name="Katinka M."/>
            <person name="Vacherie B."/>
            <person name="Biemont C."/>
            <person name="Skalli Z."/>
            <person name="Cattolico L."/>
            <person name="Poulain J."/>
            <person name="De Berardinis V."/>
            <person name="Cruaud C."/>
            <person name="Duprat S."/>
            <person name="Brottier P."/>
            <person name="Coutanceau J.-P."/>
            <person name="Gouzy J."/>
            <person name="Parra G."/>
            <person name="Lardier G."/>
            <person name="Chapple C."/>
            <person name="McKernan K.J."/>
            <person name="McEwan P."/>
            <person name="Bosak S."/>
            <person name="Kellis M."/>
            <person name="Volff J.-N."/>
            <person name="Guigo R."/>
            <person name="Zody M.C."/>
            <person name="Mesirov J."/>
            <person name="Lindblad-Toh K."/>
            <person name="Birren B."/>
            <person name="Nusbaum C."/>
            <person name="Kahn D."/>
            <person name="Robinson-Rechavi M."/>
            <person name="Laudet V."/>
            <person name="Schachter V."/>
            <person name="Quetier F."/>
            <person name="Saurin W."/>
            <person name="Scarpelli C."/>
            <person name="Wincker P."/>
            <person name="Lander E.S."/>
            <person name="Weissenbach J."/>
            <person name="Roest Crollius H."/>
        </authorList>
    </citation>
    <scope>NUCLEOTIDE SEQUENCE [LARGE SCALE GENOMIC DNA]</scope>
</reference>
<comment type="caution">
    <text evidence="2">The sequence shown here is derived from an EMBL/GenBank/DDBJ whole genome shotgun (WGS) entry which is preliminary data.</text>
</comment>
<gene>
    <name evidence="2" type="ORF">GSTENG00037451001</name>
</gene>
<dbReference type="AlphaFoldDB" id="Q4RD14"/>
<feature type="compositionally biased region" description="Basic and acidic residues" evidence="1">
    <location>
        <begin position="1"/>
        <end position="16"/>
    </location>
</feature>
<evidence type="ECO:0000313" key="2">
    <source>
        <dbReference type="EMBL" id="CAG13718.1"/>
    </source>
</evidence>
<protein>
    <submittedName>
        <fullName evidence="2">(spotted green pufferfish) hypothetical protein</fullName>
    </submittedName>
</protein>
<dbReference type="OrthoDB" id="8909401at2759"/>
<organism evidence="2">
    <name type="scientific">Tetraodon nigroviridis</name>
    <name type="common">Spotted green pufferfish</name>
    <name type="synonym">Chelonodon nigroviridis</name>
    <dbReference type="NCBI Taxonomy" id="99883"/>
    <lineage>
        <taxon>Eukaryota</taxon>
        <taxon>Metazoa</taxon>
        <taxon>Chordata</taxon>
        <taxon>Craniata</taxon>
        <taxon>Vertebrata</taxon>
        <taxon>Euteleostomi</taxon>
        <taxon>Actinopterygii</taxon>
        <taxon>Neopterygii</taxon>
        <taxon>Teleostei</taxon>
        <taxon>Neoteleostei</taxon>
        <taxon>Acanthomorphata</taxon>
        <taxon>Eupercaria</taxon>
        <taxon>Tetraodontiformes</taxon>
        <taxon>Tetradontoidea</taxon>
        <taxon>Tetraodontidae</taxon>
        <taxon>Tetraodon</taxon>
    </lineage>
</organism>
<name>Q4RD14_TETNG</name>
<sequence length="36" mass="3897">LEDQTKKLHKDMKNSTEADLGMLPPGVPLISTCSPT</sequence>